<dbReference type="Pfam" id="PF02687">
    <property type="entry name" value="FtsX"/>
    <property type="match status" value="2"/>
</dbReference>
<dbReference type="InterPro" id="IPR003838">
    <property type="entry name" value="ABC3_permease_C"/>
</dbReference>
<keyword evidence="9" id="KW-0132">Cell division</keyword>
<evidence type="ECO:0000313" key="9">
    <source>
        <dbReference type="EMBL" id="PSR56722.1"/>
    </source>
</evidence>
<feature type="transmembrane region" description="Helical" evidence="6">
    <location>
        <begin position="677"/>
        <end position="701"/>
    </location>
</feature>
<dbReference type="EMBL" id="PYFT01000001">
    <property type="protein sequence ID" value="PSR56722.1"/>
    <property type="molecule type" value="Genomic_DNA"/>
</dbReference>
<feature type="transmembrane region" description="Helical" evidence="6">
    <location>
        <begin position="729"/>
        <end position="748"/>
    </location>
</feature>
<dbReference type="GO" id="GO:0051301">
    <property type="term" value="P:cell division"/>
    <property type="evidence" value="ECO:0007669"/>
    <property type="project" value="UniProtKB-KW"/>
</dbReference>
<feature type="domain" description="ABC3 transporter permease C-terminal" evidence="7">
    <location>
        <begin position="681"/>
        <end position="789"/>
    </location>
</feature>
<evidence type="ECO:0000256" key="1">
    <source>
        <dbReference type="ARBA" id="ARBA00004651"/>
    </source>
</evidence>
<keyword evidence="2" id="KW-1003">Cell membrane</keyword>
<keyword evidence="10" id="KW-1185">Reference proteome</keyword>
<evidence type="ECO:0000313" key="10">
    <source>
        <dbReference type="Proteomes" id="UP000240357"/>
    </source>
</evidence>
<feature type="domain" description="ABC3 transporter permease C-terminal" evidence="7">
    <location>
        <begin position="289"/>
        <end position="402"/>
    </location>
</feature>
<evidence type="ECO:0000256" key="2">
    <source>
        <dbReference type="ARBA" id="ARBA00022475"/>
    </source>
</evidence>
<dbReference type="PROSITE" id="PS51257">
    <property type="entry name" value="PROKAR_LIPOPROTEIN"/>
    <property type="match status" value="1"/>
</dbReference>
<dbReference type="InterPro" id="IPR025857">
    <property type="entry name" value="MacB_PCD"/>
</dbReference>
<evidence type="ECO:0000256" key="4">
    <source>
        <dbReference type="ARBA" id="ARBA00022989"/>
    </source>
</evidence>
<feature type="transmembrane region" description="Helical" evidence="6">
    <location>
        <begin position="760"/>
        <end position="783"/>
    </location>
</feature>
<organism evidence="9 10">
    <name type="scientific">Adhaeribacter arboris</name>
    <dbReference type="NCBI Taxonomy" id="2072846"/>
    <lineage>
        <taxon>Bacteria</taxon>
        <taxon>Pseudomonadati</taxon>
        <taxon>Bacteroidota</taxon>
        <taxon>Cytophagia</taxon>
        <taxon>Cytophagales</taxon>
        <taxon>Hymenobacteraceae</taxon>
        <taxon>Adhaeribacter</taxon>
    </lineage>
</organism>
<dbReference type="GO" id="GO:0022857">
    <property type="term" value="F:transmembrane transporter activity"/>
    <property type="evidence" value="ECO:0007669"/>
    <property type="project" value="TreeGrafter"/>
</dbReference>
<feature type="domain" description="MacB-like periplasmic core" evidence="8">
    <location>
        <begin position="20"/>
        <end position="236"/>
    </location>
</feature>
<sequence length="800" mass="88858">MWKNYLLIASRTLWKNKVFSLINILGLSVGLACCILMFLFIQHERSYDRFNHHAKDIYRITSVMAGSNGSTHLAVTPAPWAPLMKKDYPEIKSYTRLLKDEKALIGPPGEQQFFETNLLYADSTLFDVFTISLEKGDVKQALERPNSIILTSETAKKYFGHTNPIGKTLSINSFGRNLTVEVTALARPMPANSHFAFSSLVSLATLGDLSGLWSFHMFQSYVVLNSNTAANSLENKFPAFVKRYILNNPSADGKQDIHLQPLTDIHLRSNLVGEIGTNGNITYVYAFACVALFVLLLACFNFTNLSTARSLTRAKEVGLRKVVGAEKRQLLQQFLTETTLFALLALIIAIAMAYLALPLFNRVAERSLTIDFVHNPLLTFVLIGLVIAVGVLAGLYPAVILSAFKPTEVLKGKFSNSRKGLSLRFLLVTVQFVVSMGLIAGTFLVNHQLNFLKSKNLGFDRENVVILTLPKDMDSTRLATFKNSLLADGSVYSVSASSSIPSANIPINQVNDGSSNLSQAQSMQMLFTDLDFIRTMKMKIVAGRDFSEKMALDKTEGFLINEEAVKKLGYQKSEAAIGTTIQWVQPNTVLKKGKVVGVVQNFNITPLKTAVQPLVMHYAADRLQYLYLRFNQKNADQVLKEVAKKFTSFAPKQSLEYTFLDDTLNAMYTSETKLGVIFSYFSFLAIFIACLGILGLSLYTIQLRIKEIAIRKVLGATVLSITAELLKQFIKPVLLASLIATPITWYVMSKWLEEFAYRTPILPSVFLVTTAFVLALAVLTMTIQSVKAALSNPVQNLRSE</sequence>
<feature type="transmembrane region" description="Helical" evidence="6">
    <location>
        <begin position="377"/>
        <end position="404"/>
    </location>
</feature>
<evidence type="ECO:0000259" key="7">
    <source>
        <dbReference type="Pfam" id="PF02687"/>
    </source>
</evidence>
<comment type="caution">
    <text evidence="9">The sequence shown here is derived from an EMBL/GenBank/DDBJ whole genome shotgun (WGS) entry which is preliminary data.</text>
</comment>
<feature type="transmembrane region" description="Helical" evidence="6">
    <location>
        <begin position="20"/>
        <end position="41"/>
    </location>
</feature>
<evidence type="ECO:0000259" key="8">
    <source>
        <dbReference type="Pfam" id="PF12704"/>
    </source>
</evidence>
<keyword evidence="9" id="KW-0131">Cell cycle</keyword>
<dbReference type="OrthoDB" id="5933722at2"/>
<gene>
    <name evidence="9" type="ORF">AHMF7605_26120</name>
</gene>
<name>A0A2T2YMI9_9BACT</name>
<dbReference type="Proteomes" id="UP000240357">
    <property type="component" value="Unassembled WGS sequence"/>
</dbReference>
<dbReference type="GO" id="GO:0005886">
    <property type="term" value="C:plasma membrane"/>
    <property type="evidence" value="ECO:0007669"/>
    <property type="project" value="UniProtKB-SubCell"/>
</dbReference>
<keyword evidence="5 6" id="KW-0472">Membrane</keyword>
<reference evidence="9 10" key="1">
    <citation type="submission" date="2018-03" db="EMBL/GenBank/DDBJ databases">
        <title>Adhaeribacter sp. HMF7605 Genome sequencing and assembly.</title>
        <authorList>
            <person name="Kang H."/>
            <person name="Kang J."/>
            <person name="Cha I."/>
            <person name="Kim H."/>
            <person name="Joh K."/>
        </authorList>
    </citation>
    <scope>NUCLEOTIDE SEQUENCE [LARGE SCALE GENOMIC DNA]</scope>
    <source>
        <strain evidence="9 10">HMF7605</strain>
    </source>
</reference>
<dbReference type="Pfam" id="PF12704">
    <property type="entry name" value="MacB_PCD"/>
    <property type="match status" value="1"/>
</dbReference>
<dbReference type="RefSeq" id="WP_106932898.1">
    <property type="nucleotide sequence ID" value="NZ_PYFT01000001.1"/>
</dbReference>
<dbReference type="AlphaFoldDB" id="A0A2T2YMI9"/>
<evidence type="ECO:0000256" key="6">
    <source>
        <dbReference type="SAM" id="Phobius"/>
    </source>
</evidence>
<dbReference type="PANTHER" id="PTHR30572:SF18">
    <property type="entry name" value="ABC-TYPE MACROLIDE FAMILY EXPORT SYSTEM PERMEASE COMPONENT 2"/>
    <property type="match status" value="1"/>
</dbReference>
<accession>A0A2T2YMI9</accession>
<dbReference type="PANTHER" id="PTHR30572">
    <property type="entry name" value="MEMBRANE COMPONENT OF TRANSPORTER-RELATED"/>
    <property type="match status" value="1"/>
</dbReference>
<evidence type="ECO:0000256" key="5">
    <source>
        <dbReference type="ARBA" id="ARBA00023136"/>
    </source>
</evidence>
<feature type="transmembrane region" description="Helical" evidence="6">
    <location>
        <begin position="283"/>
        <end position="303"/>
    </location>
</feature>
<keyword evidence="3 6" id="KW-0812">Transmembrane</keyword>
<dbReference type="InterPro" id="IPR050250">
    <property type="entry name" value="Macrolide_Exporter_MacB"/>
</dbReference>
<feature type="transmembrane region" description="Helical" evidence="6">
    <location>
        <begin position="334"/>
        <end position="357"/>
    </location>
</feature>
<protein>
    <submittedName>
        <fullName evidence="9">Cell division protein FtsX</fullName>
    </submittedName>
</protein>
<proteinExistence type="predicted"/>
<comment type="subcellular location">
    <subcellularLocation>
        <location evidence="1">Cell membrane</location>
        <topology evidence="1">Multi-pass membrane protein</topology>
    </subcellularLocation>
</comment>
<keyword evidence="4 6" id="KW-1133">Transmembrane helix</keyword>
<evidence type="ECO:0000256" key="3">
    <source>
        <dbReference type="ARBA" id="ARBA00022692"/>
    </source>
</evidence>
<feature type="transmembrane region" description="Helical" evidence="6">
    <location>
        <begin position="425"/>
        <end position="445"/>
    </location>
</feature>